<comment type="caution">
    <text evidence="2">The sequence shown here is derived from an EMBL/GenBank/DDBJ whole genome shotgun (WGS) entry which is preliminary data.</text>
</comment>
<proteinExistence type="predicted"/>
<keyword evidence="3" id="KW-1185">Reference proteome</keyword>
<dbReference type="Pfam" id="PF12296">
    <property type="entry name" value="HsbA"/>
    <property type="match status" value="1"/>
</dbReference>
<dbReference type="GO" id="GO:0005576">
    <property type="term" value="C:extracellular region"/>
    <property type="evidence" value="ECO:0007669"/>
    <property type="project" value="TreeGrafter"/>
</dbReference>
<dbReference type="PANTHER" id="PTHR38123">
    <property type="entry name" value="CELL WALL SERINE-THREONINE-RICH GALACTOMANNOPROTEIN MP1 (AFU_ORTHOLOGUE AFUA_4G03240)"/>
    <property type="match status" value="1"/>
</dbReference>
<sequence>MTTTPDDKAMTAALTAIQTKTTALGTTVSTWKGLLPDALPITTTSANLLTQIKHATTTAEAASTHFSFSDALAVAVATGRLSAVVQTTLRIIIDNKPRFDKLLILSPVVLLNLEELRRATAELSAAVVRRLPVDLGRVAGVLVRGIDEAFGEAIDVYKMF</sequence>
<dbReference type="EMBL" id="SRPR01000202">
    <property type="protein sequence ID" value="KAG5956541.1"/>
    <property type="molecule type" value="Genomic_DNA"/>
</dbReference>
<dbReference type="InterPro" id="IPR021054">
    <property type="entry name" value="Cell_wall_mannoprotein_1"/>
</dbReference>
<evidence type="ECO:0000313" key="2">
    <source>
        <dbReference type="EMBL" id="KAG5968690.1"/>
    </source>
</evidence>
<gene>
    <name evidence="2" type="ORF">E4U56_000295</name>
    <name evidence="1" type="ORF">E4U57_002554</name>
</gene>
<dbReference type="Gene3D" id="1.20.1280.140">
    <property type="match status" value="1"/>
</dbReference>
<organism evidence="2 4">
    <name type="scientific">Claviceps arundinis</name>
    <dbReference type="NCBI Taxonomy" id="1623583"/>
    <lineage>
        <taxon>Eukaryota</taxon>
        <taxon>Fungi</taxon>
        <taxon>Dikarya</taxon>
        <taxon>Ascomycota</taxon>
        <taxon>Pezizomycotina</taxon>
        <taxon>Sordariomycetes</taxon>
        <taxon>Hypocreomycetidae</taxon>
        <taxon>Hypocreales</taxon>
        <taxon>Clavicipitaceae</taxon>
        <taxon>Claviceps</taxon>
    </lineage>
</organism>
<protein>
    <submittedName>
        <fullName evidence="2">Uncharacterized protein</fullName>
    </submittedName>
</protein>
<dbReference type="PANTHER" id="PTHR38123:SF1">
    <property type="entry name" value="HYDROPHOBIC SURFACE BINDING PROTEIN"/>
    <property type="match status" value="1"/>
</dbReference>
<name>A0A9P7MU92_9HYPO</name>
<dbReference type="AlphaFoldDB" id="A0A9P7MU92"/>
<dbReference type="OrthoDB" id="2422134at2759"/>
<accession>A0A9P7MU92</accession>
<dbReference type="EMBL" id="SRPS01000103">
    <property type="protein sequence ID" value="KAG5968690.1"/>
    <property type="molecule type" value="Genomic_DNA"/>
</dbReference>
<evidence type="ECO:0000313" key="1">
    <source>
        <dbReference type="EMBL" id="KAG5956541.1"/>
    </source>
</evidence>
<reference evidence="2 3" key="1">
    <citation type="journal article" date="2020" name="bioRxiv">
        <title>Whole genome comparisons of ergot fungi reveals the divergence and evolution of species within the genus Claviceps are the result of varying mechanisms driving genome evolution and host range expansion.</title>
        <authorList>
            <person name="Wyka S.A."/>
            <person name="Mondo S.J."/>
            <person name="Liu M."/>
            <person name="Dettman J."/>
            <person name="Nalam V."/>
            <person name="Broders K.D."/>
        </authorList>
    </citation>
    <scope>NUCLEOTIDE SEQUENCE</scope>
    <source>
        <strain evidence="2">CCC 1102</strain>
        <strain evidence="1 3">LM583</strain>
    </source>
</reference>
<evidence type="ECO:0000313" key="4">
    <source>
        <dbReference type="Proteomes" id="UP000784919"/>
    </source>
</evidence>
<evidence type="ECO:0000313" key="3">
    <source>
        <dbReference type="Proteomes" id="UP000742024"/>
    </source>
</evidence>
<dbReference type="Proteomes" id="UP000742024">
    <property type="component" value="Unassembled WGS sequence"/>
</dbReference>
<dbReference type="Proteomes" id="UP000784919">
    <property type="component" value="Unassembled WGS sequence"/>
</dbReference>